<reference evidence="1" key="1">
    <citation type="journal article" date="2021" name="J Fungi (Basel)">
        <title>Virulence traits and population genomics of the black yeast Aureobasidium melanogenum.</title>
        <authorList>
            <person name="Cernosa A."/>
            <person name="Sun X."/>
            <person name="Gostincar C."/>
            <person name="Fang C."/>
            <person name="Gunde-Cimerman N."/>
            <person name="Song Z."/>
        </authorList>
    </citation>
    <scope>NUCLEOTIDE SEQUENCE</scope>
    <source>
        <strain evidence="1">EXF-8016</strain>
    </source>
</reference>
<dbReference type="Proteomes" id="UP000767238">
    <property type="component" value="Unassembled WGS sequence"/>
</dbReference>
<dbReference type="Gene3D" id="3.30.420.40">
    <property type="match status" value="2"/>
</dbReference>
<dbReference type="EMBL" id="JAHFYH010000063">
    <property type="protein sequence ID" value="KAH0216463.1"/>
    <property type="molecule type" value="Genomic_DNA"/>
</dbReference>
<dbReference type="PANTHER" id="PTHR42749:SF1">
    <property type="entry name" value="CELL SHAPE-DETERMINING PROTEIN MREB"/>
    <property type="match status" value="1"/>
</dbReference>
<dbReference type="SUPFAM" id="SSF53067">
    <property type="entry name" value="Actin-like ATPase domain"/>
    <property type="match status" value="1"/>
</dbReference>
<sequence>MIAYHPTREQAVAWGFLIDRDASDELEIQSLFKLFLDPAHKPRSRHIPDVREARKWFVDYMRCLYRAIVQRFDDSYARWSTKRLEFLFSVPTTWKNPAMVAEIEALIKQAGFSSNKNHTVRISLTEAEAAAVCISKQGYEKGDVFLVCDAGGGTTDINILKIKNTEPGQHEIEPLDWVEGTAVGSTLIDFKIEELVLERLERIQEHLPAPAELLAEKMVNCSGFQTFKCSFGLDAQEGLDLFLTVPTLAIGLDFPESNIQDSRMRITREEFQQVFDERIEKVFELIDMQIKQLQNTHSRETINYLILSGGLGSSPYVKQRMRKRYEQNADMNLQNARDIKILTAPEPQLVVTHGLVMDRVQKLKGSSGIYPEKCCRNSYGLVVRLPYDPTQHIGEDVSIDPRDGKKWAEKQVHWFIRQGQKVSVEKGISEPYRMKINVGQETVPWRTQVVMCSLPAAQLPKSIKHHSVKSVCHIESVLDPLDMKLKNRHWYNIKPRYKRAQFVLKVLLGSADMRFQLWGNGQRLSKDHEEIGVMWYAPTEKGDAPTEKGDMSKVVVQDTFEMYPV</sequence>
<dbReference type="Gene3D" id="3.90.640.10">
    <property type="entry name" value="Actin, Chain A, domain 4"/>
    <property type="match status" value="1"/>
</dbReference>
<comment type="caution">
    <text evidence="1">The sequence shown here is derived from an EMBL/GenBank/DDBJ whole genome shotgun (WGS) entry which is preliminary data.</text>
</comment>
<evidence type="ECO:0000313" key="2">
    <source>
        <dbReference type="Proteomes" id="UP000767238"/>
    </source>
</evidence>
<dbReference type="AlphaFoldDB" id="A0A9P8K669"/>
<dbReference type="InterPro" id="IPR043129">
    <property type="entry name" value="ATPase_NBD"/>
</dbReference>
<dbReference type="OrthoDB" id="2394218at2759"/>
<dbReference type="CDD" id="cd10170">
    <property type="entry name" value="ASKHA_NBD_HSP70"/>
    <property type="match status" value="1"/>
</dbReference>
<protein>
    <submittedName>
        <fullName evidence="1">Uncharacterized protein</fullName>
    </submittedName>
</protein>
<name>A0A9P8K669_AURME</name>
<dbReference type="PANTHER" id="PTHR42749">
    <property type="entry name" value="CELL SHAPE-DETERMINING PROTEIN MREB"/>
    <property type="match status" value="1"/>
</dbReference>
<gene>
    <name evidence="1" type="ORF">KCV03_g7498</name>
</gene>
<evidence type="ECO:0000313" key="1">
    <source>
        <dbReference type="EMBL" id="KAH0216463.1"/>
    </source>
</evidence>
<reference evidence="1" key="2">
    <citation type="submission" date="2021-08" db="EMBL/GenBank/DDBJ databases">
        <authorList>
            <person name="Gostincar C."/>
            <person name="Sun X."/>
            <person name="Song Z."/>
            <person name="Gunde-Cimerman N."/>
        </authorList>
    </citation>
    <scope>NUCLEOTIDE SEQUENCE</scope>
    <source>
        <strain evidence="1">EXF-8016</strain>
    </source>
</reference>
<organism evidence="1 2">
    <name type="scientific">Aureobasidium melanogenum</name>
    <name type="common">Aureobasidium pullulans var. melanogenum</name>
    <dbReference type="NCBI Taxonomy" id="46634"/>
    <lineage>
        <taxon>Eukaryota</taxon>
        <taxon>Fungi</taxon>
        <taxon>Dikarya</taxon>
        <taxon>Ascomycota</taxon>
        <taxon>Pezizomycotina</taxon>
        <taxon>Dothideomycetes</taxon>
        <taxon>Dothideomycetidae</taxon>
        <taxon>Dothideales</taxon>
        <taxon>Saccotheciaceae</taxon>
        <taxon>Aureobasidium</taxon>
    </lineage>
</organism>
<feature type="non-terminal residue" evidence="1">
    <location>
        <position position="565"/>
    </location>
</feature>
<accession>A0A9P8K669</accession>
<proteinExistence type="predicted"/>